<evidence type="ECO:0000256" key="5">
    <source>
        <dbReference type="ARBA" id="ARBA00023204"/>
    </source>
</evidence>
<protein>
    <submittedName>
        <fullName evidence="9">SOS response UmuD protein</fullName>
    </submittedName>
</protein>
<evidence type="ECO:0000313" key="9">
    <source>
        <dbReference type="EMBL" id="KAG5181083.1"/>
    </source>
</evidence>
<dbReference type="GO" id="GO:0006281">
    <property type="term" value="P:DNA repair"/>
    <property type="evidence" value="ECO:0007669"/>
    <property type="project" value="UniProtKB-KW"/>
</dbReference>
<dbReference type="InterPro" id="IPR015927">
    <property type="entry name" value="Peptidase_S24_S26A/B/C"/>
</dbReference>
<dbReference type="InterPro" id="IPR036286">
    <property type="entry name" value="LexA/Signal_pep-like_sf"/>
</dbReference>
<dbReference type="GO" id="GO:0003677">
    <property type="term" value="F:DNA binding"/>
    <property type="evidence" value="ECO:0007669"/>
    <property type="project" value="InterPro"/>
</dbReference>
<gene>
    <name evidence="9" type="ORF">JKP88DRAFT_148362</name>
</gene>
<dbReference type="GO" id="GO:0016787">
    <property type="term" value="F:hydrolase activity"/>
    <property type="evidence" value="ECO:0007669"/>
    <property type="project" value="UniProtKB-KW"/>
</dbReference>
<dbReference type="Proteomes" id="UP000664859">
    <property type="component" value="Unassembled WGS sequence"/>
</dbReference>
<dbReference type="CDD" id="cd06529">
    <property type="entry name" value="S24_LexA-like"/>
    <property type="match status" value="1"/>
</dbReference>
<accession>A0A835Z2J2</accession>
<name>A0A835Z2J2_9STRA</name>
<dbReference type="OrthoDB" id="5422924at2759"/>
<proteinExistence type="inferred from homology"/>
<dbReference type="InterPro" id="IPR050077">
    <property type="entry name" value="LexA_repressor"/>
</dbReference>
<evidence type="ECO:0000313" key="10">
    <source>
        <dbReference type="Proteomes" id="UP000664859"/>
    </source>
</evidence>
<keyword evidence="10" id="KW-1185">Reference proteome</keyword>
<evidence type="ECO:0000256" key="6">
    <source>
        <dbReference type="ARBA" id="ARBA00023236"/>
    </source>
</evidence>
<reference evidence="9" key="1">
    <citation type="submission" date="2021-02" db="EMBL/GenBank/DDBJ databases">
        <title>First Annotated Genome of the Yellow-green Alga Tribonema minus.</title>
        <authorList>
            <person name="Mahan K.M."/>
        </authorList>
    </citation>
    <scope>NUCLEOTIDE SEQUENCE</scope>
    <source>
        <strain evidence="9">UTEX B ZZ1240</strain>
    </source>
</reference>
<evidence type="ECO:0000256" key="4">
    <source>
        <dbReference type="ARBA" id="ARBA00022813"/>
    </source>
</evidence>
<dbReference type="Gene3D" id="2.10.109.10">
    <property type="entry name" value="Umud Fragment, subunit A"/>
    <property type="match status" value="1"/>
</dbReference>
<dbReference type="SUPFAM" id="SSF51306">
    <property type="entry name" value="LexA/Signal peptidase"/>
    <property type="match status" value="1"/>
</dbReference>
<comment type="similarity">
    <text evidence="1 7">Belongs to the peptidase S24 family.</text>
</comment>
<dbReference type="GO" id="GO:0006355">
    <property type="term" value="P:regulation of DNA-templated transcription"/>
    <property type="evidence" value="ECO:0007669"/>
    <property type="project" value="InterPro"/>
</dbReference>
<evidence type="ECO:0000256" key="7">
    <source>
        <dbReference type="RuleBase" id="RU003991"/>
    </source>
</evidence>
<dbReference type="AlphaFoldDB" id="A0A835Z2J2"/>
<organism evidence="9 10">
    <name type="scientific">Tribonema minus</name>
    <dbReference type="NCBI Taxonomy" id="303371"/>
    <lineage>
        <taxon>Eukaryota</taxon>
        <taxon>Sar</taxon>
        <taxon>Stramenopiles</taxon>
        <taxon>Ochrophyta</taxon>
        <taxon>PX clade</taxon>
        <taxon>Xanthophyceae</taxon>
        <taxon>Tribonematales</taxon>
        <taxon>Tribonemataceae</taxon>
        <taxon>Tribonema</taxon>
    </lineage>
</organism>
<keyword evidence="2" id="KW-0227">DNA damage</keyword>
<dbReference type="PRINTS" id="PR00726">
    <property type="entry name" value="LEXASERPTASE"/>
</dbReference>
<feature type="non-terminal residue" evidence="9">
    <location>
        <position position="1"/>
    </location>
</feature>
<keyword evidence="5" id="KW-0234">DNA repair</keyword>
<evidence type="ECO:0000256" key="2">
    <source>
        <dbReference type="ARBA" id="ARBA00022763"/>
    </source>
</evidence>
<feature type="domain" description="Peptidase S24/S26A/S26B/S26C" evidence="8">
    <location>
        <begin position="3"/>
        <end position="115"/>
    </location>
</feature>
<comment type="caution">
    <text evidence="9">The sequence shown here is derived from an EMBL/GenBank/DDBJ whole genome shotgun (WGS) entry which is preliminary data.</text>
</comment>
<dbReference type="PANTHER" id="PTHR33516:SF2">
    <property type="entry name" value="LEXA REPRESSOR-RELATED"/>
    <property type="match status" value="1"/>
</dbReference>
<feature type="non-terminal residue" evidence="9">
    <location>
        <position position="121"/>
    </location>
</feature>
<dbReference type="InterPro" id="IPR039418">
    <property type="entry name" value="LexA-like"/>
</dbReference>
<keyword evidence="6" id="KW-0742">SOS response</keyword>
<evidence type="ECO:0000259" key="8">
    <source>
        <dbReference type="Pfam" id="PF00717"/>
    </source>
</evidence>
<keyword evidence="3 7" id="KW-0378">Hydrolase</keyword>
<evidence type="ECO:0000256" key="3">
    <source>
        <dbReference type="ARBA" id="ARBA00022801"/>
    </source>
</evidence>
<sequence>LAGEVPAGFPSPAEDFAAKPLDLHELLIAHPQATFFLRLRGESLRDAGILDGDIVVVDRALKPVGGDLVVAEVGHEFTCKFLRYRGRRPVLSAANPTYPDIVPDAEQGMRVFGVVTGIVRS</sequence>
<dbReference type="PANTHER" id="PTHR33516">
    <property type="entry name" value="LEXA REPRESSOR"/>
    <property type="match status" value="1"/>
</dbReference>
<dbReference type="Pfam" id="PF00717">
    <property type="entry name" value="Peptidase_S24"/>
    <property type="match status" value="1"/>
</dbReference>
<keyword evidence="4 7" id="KW-0068">Autocatalytic cleavage</keyword>
<dbReference type="EMBL" id="JAFCMP010000336">
    <property type="protein sequence ID" value="KAG5181083.1"/>
    <property type="molecule type" value="Genomic_DNA"/>
</dbReference>
<dbReference type="NCBIfam" id="NF007621">
    <property type="entry name" value="PRK10276.1"/>
    <property type="match status" value="1"/>
</dbReference>
<dbReference type="InterPro" id="IPR006197">
    <property type="entry name" value="Peptidase_S24_LexA"/>
</dbReference>
<evidence type="ECO:0000256" key="1">
    <source>
        <dbReference type="ARBA" id="ARBA00007484"/>
    </source>
</evidence>